<accession>A0A812U2P3</accession>
<dbReference type="OrthoDB" id="447448at2759"/>
<evidence type="ECO:0000313" key="2">
    <source>
        <dbReference type="Proteomes" id="UP000649617"/>
    </source>
</evidence>
<name>A0A812U2P3_SYMPI</name>
<gene>
    <name evidence="1" type="primary">B4GALT6</name>
    <name evidence="1" type="ORF">SPIL2461_LOCUS14572</name>
</gene>
<dbReference type="AlphaFoldDB" id="A0A812U2P3"/>
<proteinExistence type="predicted"/>
<comment type="caution">
    <text evidence="1">The sequence shown here is derived from an EMBL/GenBank/DDBJ whole genome shotgun (WGS) entry which is preliminary data.</text>
</comment>
<dbReference type="Proteomes" id="UP000649617">
    <property type="component" value="Unassembled WGS sequence"/>
</dbReference>
<dbReference type="EMBL" id="CAJNIZ010033891">
    <property type="protein sequence ID" value="CAE7548820.1"/>
    <property type="molecule type" value="Genomic_DNA"/>
</dbReference>
<protein>
    <submittedName>
        <fullName evidence="1">B4GALT6 protein</fullName>
    </submittedName>
</protein>
<keyword evidence="2" id="KW-1185">Reference proteome</keyword>
<sequence length="302" mass="32857">MNPPTFYSICTSNWKHEGPKYSIHLGESCGGGWNQVKGGLWRAYASQKPGTKAVSWCDNEKHWTQIFVKGTACPGNWQGLKWLHGGTFFANEGSSFCVGTRKGQSEETSFSKALPQKTCEGDGFKQELSFSPVDPAEPTASLSVCVGQDRTRERTKISMQADCDTGDLIAVARFGARQAANHAVGDRLFCVESVGENDVFREKGKCTSKLKFELALPVKADESMLSDPQILHRRPRFCTGFRKSKVVTGVDQQCDSLESVTLDFEAAGLLEIAISTKSATGEAPLLPGIIGTMPVVPQSRLP</sequence>
<evidence type="ECO:0000313" key="1">
    <source>
        <dbReference type="EMBL" id="CAE7548820.1"/>
    </source>
</evidence>
<organism evidence="1 2">
    <name type="scientific">Symbiodinium pilosum</name>
    <name type="common">Dinoflagellate</name>
    <dbReference type="NCBI Taxonomy" id="2952"/>
    <lineage>
        <taxon>Eukaryota</taxon>
        <taxon>Sar</taxon>
        <taxon>Alveolata</taxon>
        <taxon>Dinophyceae</taxon>
        <taxon>Suessiales</taxon>
        <taxon>Symbiodiniaceae</taxon>
        <taxon>Symbiodinium</taxon>
    </lineage>
</organism>
<reference evidence="1" key="1">
    <citation type="submission" date="2021-02" db="EMBL/GenBank/DDBJ databases">
        <authorList>
            <person name="Dougan E. K."/>
            <person name="Rhodes N."/>
            <person name="Thang M."/>
            <person name="Chan C."/>
        </authorList>
    </citation>
    <scope>NUCLEOTIDE SEQUENCE</scope>
</reference>